<evidence type="ECO:0000256" key="5">
    <source>
        <dbReference type="ARBA" id="ARBA00022989"/>
    </source>
</evidence>
<comment type="subcellular location">
    <subcellularLocation>
        <location evidence="1">Membrane</location>
        <topology evidence="1">Multi-pass membrane protein</topology>
    </subcellularLocation>
</comment>
<evidence type="ECO:0000256" key="2">
    <source>
        <dbReference type="ARBA" id="ARBA00022448"/>
    </source>
</evidence>
<dbReference type="RefSeq" id="WP_067083098.1">
    <property type="nucleotide sequence ID" value="NZ_LRFG02000002.1"/>
</dbReference>
<evidence type="ECO:0000256" key="8">
    <source>
        <dbReference type="SAM" id="Phobius"/>
    </source>
</evidence>
<keyword evidence="6 8" id="KW-0472">Membrane</keyword>
<feature type="transmembrane region" description="Helical" evidence="8">
    <location>
        <begin position="6"/>
        <end position="22"/>
    </location>
</feature>
<dbReference type="InterPro" id="IPR051679">
    <property type="entry name" value="DASS-Related_Transporters"/>
</dbReference>
<protein>
    <submittedName>
        <fullName evidence="10">SLC13 family permease</fullName>
    </submittedName>
</protein>
<dbReference type="Proteomes" id="UP000218427">
    <property type="component" value="Unassembled WGS sequence"/>
</dbReference>
<evidence type="ECO:0000313" key="11">
    <source>
        <dbReference type="Proteomes" id="UP000218427"/>
    </source>
</evidence>
<proteinExistence type="predicted"/>
<keyword evidence="4" id="KW-0677">Repeat</keyword>
<dbReference type="Pfam" id="PF02080">
    <property type="entry name" value="TrkA_C"/>
    <property type="match status" value="2"/>
</dbReference>
<keyword evidence="5 8" id="KW-1133">Transmembrane helix</keyword>
<accession>A0ABX4I0A6</accession>
<sequence length="654" mass="69541">MTLDQITILSILAVTIVLFIWGSWRHDMVALASLLACVLVGLIPPEHAFDGFGHPAVVTVACVLILSRGLQSTGAMDAFAQRMIPKTGSATLAIGALTGVGALMSGFMNNVGAMALLLPVASGVAEKHHLPPGKVLMPLSFGTILGGMTTLIGTPPNLIVSGFRASAGAGSYGMFDFTPVGLGVAVVGILFVCLIGWRLVPERTQAGAATFDTGTYLTEAQVPEKSPVAGKTIWEIARMLEDEDAQVVGVVRDDGRVSPARPRHRVRTGDILVIEAEPESLAAAISQLGLKLEGESSEDEEEHGSPVAERQAGLREKRAEQQAAEARRREQRNDKSEVGSGKEEHGSGEGDKEREKGKDKEKDKEKERGEDLQLRELVVMPDSSLVGRTIQFLRLPAHYEINLLALSRQGRRSVRRLRSTPLMAGDALLMMGTDDNLNTFAYEKGCVPLAQRDIAIPNKEKAAVALVAMALAVAGAAFGLLPAAISFATCVLAYMALKVVSLRNVYESIDGSVIVLLGALIAVAQVMESTGAADLISRWMLNNIAQGDPVITLVILLVVTMTLSDFMNNAATAAVMCSIALSAASQLGVNPDSFLMAVAIGASCAFLTPVGHQNNTLILGPGGFHFGDYWRMGLPLEIMVVLVSVPMLLWVWPL</sequence>
<dbReference type="Gene3D" id="3.30.70.1450">
    <property type="entry name" value="Regulator of K+ conductance, C-terminal domain"/>
    <property type="match status" value="2"/>
</dbReference>
<feature type="region of interest" description="Disordered" evidence="7">
    <location>
        <begin position="292"/>
        <end position="369"/>
    </location>
</feature>
<gene>
    <name evidence="10" type="ORF">AWR36_007020</name>
</gene>
<evidence type="ECO:0000256" key="1">
    <source>
        <dbReference type="ARBA" id="ARBA00004141"/>
    </source>
</evidence>
<feature type="domain" description="RCK C-terminal" evidence="9">
    <location>
        <begin position="362"/>
        <end position="446"/>
    </location>
</feature>
<comment type="caution">
    <text evidence="10">The sequence shown here is derived from an EMBL/GenBank/DDBJ whole genome shotgun (WGS) entry which is preliminary data.</text>
</comment>
<feature type="transmembrane region" description="Helical" evidence="8">
    <location>
        <begin position="29"/>
        <end position="45"/>
    </location>
</feature>
<evidence type="ECO:0000256" key="3">
    <source>
        <dbReference type="ARBA" id="ARBA00022692"/>
    </source>
</evidence>
<dbReference type="PANTHER" id="PTHR43652">
    <property type="entry name" value="BASIC AMINO ACID ANTIPORTER YFCC-RELATED"/>
    <property type="match status" value="1"/>
</dbReference>
<feature type="transmembrane region" description="Helical" evidence="8">
    <location>
        <begin position="593"/>
        <end position="611"/>
    </location>
</feature>
<dbReference type="InterPro" id="IPR006037">
    <property type="entry name" value="RCK_C"/>
</dbReference>
<feature type="transmembrane region" description="Helical" evidence="8">
    <location>
        <begin position="509"/>
        <end position="527"/>
    </location>
</feature>
<feature type="compositionally biased region" description="Basic and acidic residues" evidence="7">
    <location>
        <begin position="312"/>
        <end position="369"/>
    </location>
</feature>
<evidence type="ECO:0000313" key="10">
    <source>
        <dbReference type="EMBL" id="PCO05756.1"/>
    </source>
</evidence>
<feature type="transmembrane region" description="Helical" evidence="8">
    <location>
        <begin position="180"/>
        <end position="200"/>
    </location>
</feature>
<keyword evidence="2" id="KW-0813">Transport</keyword>
<evidence type="ECO:0000256" key="7">
    <source>
        <dbReference type="SAM" id="MobiDB-lite"/>
    </source>
</evidence>
<feature type="transmembrane region" description="Helical" evidence="8">
    <location>
        <begin position="91"/>
        <end position="118"/>
    </location>
</feature>
<keyword evidence="11" id="KW-1185">Reference proteome</keyword>
<evidence type="ECO:0000256" key="4">
    <source>
        <dbReference type="ARBA" id="ARBA00022737"/>
    </source>
</evidence>
<dbReference type="EMBL" id="LRFG02000002">
    <property type="protein sequence ID" value="PCO05756.1"/>
    <property type="molecule type" value="Genomic_DNA"/>
</dbReference>
<evidence type="ECO:0000259" key="9">
    <source>
        <dbReference type="PROSITE" id="PS51202"/>
    </source>
</evidence>
<feature type="transmembrane region" description="Helical" evidence="8">
    <location>
        <begin position="632"/>
        <end position="652"/>
    </location>
</feature>
<dbReference type="PROSITE" id="PS51202">
    <property type="entry name" value="RCK_C"/>
    <property type="match status" value="2"/>
</dbReference>
<feature type="transmembrane region" description="Helical" evidence="8">
    <location>
        <begin position="51"/>
        <end position="70"/>
    </location>
</feature>
<feature type="domain" description="RCK C-terminal" evidence="9">
    <location>
        <begin position="204"/>
        <end position="291"/>
    </location>
</feature>
<feature type="transmembrane region" description="Helical" evidence="8">
    <location>
        <begin position="464"/>
        <end position="497"/>
    </location>
</feature>
<reference evidence="10" key="1">
    <citation type="submission" date="2017-08" db="EMBL/GenBank/DDBJ databases">
        <title>Microbulbifer marisrubri sp. nov., a halophilic alphaproteobacterium isolated from marine sediment of the Yellow Sea, China.</title>
        <authorList>
            <person name="Zhang G."/>
            <person name="Xiong Q."/>
        </authorList>
    </citation>
    <scope>NUCLEOTIDE SEQUENCE [LARGE SCALE GENOMIC DNA]</scope>
    <source>
        <strain evidence="10">WRN-8</strain>
    </source>
</reference>
<dbReference type="InterPro" id="IPR036721">
    <property type="entry name" value="RCK_C_sf"/>
</dbReference>
<evidence type="ECO:0000256" key="6">
    <source>
        <dbReference type="ARBA" id="ARBA00023136"/>
    </source>
</evidence>
<organism evidence="10 11">
    <name type="scientific">Microbulbifer flavimaris</name>
    <dbReference type="NCBI Taxonomy" id="1781068"/>
    <lineage>
        <taxon>Bacteria</taxon>
        <taxon>Pseudomonadati</taxon>
        <taxon>Pseudomonadota</taxon>
        <taxon>Gammaproteobacteria</taxon>
        <taxon>Cellvibrionales</taxon>
        <taxon>Microbulbiferaceae</taxon>
        <taxon>Microbulbifer</taxon>
    </lineage>
</organism>
<keyword evidence="3 8" id="KW-0812">Transmembrane</keyword>
<dbReference type="PANTHER" id="PTHR43652:SF2">
    <property type="entry name" value="BASIC AMINO ACID ANTIPORTER YFCC-RELATED"/>
    <property type="match status" value="1"/>
</dbReference>
<dbReference type="SUPFAM" id="SSF116726">
    <property type="entry name" value="TrkA C-terminal domain-like"/>
    <property type="match status" value="2"/>
</dbReference>
<dbReference type="Pfam" id="PF03600">
    <property type="entry name" value="CitMHS"/>
    <property type="match status" value="1"/>
</dbReference>
<dbReference type="InterPro" id="IPR004680">
    <property type="entry name" value="Cit_transptr-like_dom"/>
</dbReference>
<name>A0ABX4I0A6_9GAMM</name>